<dbReference type="RefSeq" id="WP_317080250.1">
    <property type="nucleotide sequence ID" value="NZ_CP136594.1"/>
</dbReference>
<dbReference type="GO" id="GO:0015171">
    <property type="term" value="F:amino acid transmembrane transporter activity"/>
    <property type="evidence" value="ECO:0007669"/>
    <property type="project" value="TreeGrafter"/>
</dbReference>
<dbReference type="Proteomes" id="UP001302429">
    <property type="component" value="Chromosome"/>
</dbReference>
<feature type="transmembrane region" description="Helical" evidence="6">
    <location>
        <begin position="228"/>
        <end position="248"/>
    </location>
</feature>
<dbReference type="PANTHER" id="PTHR43243">
    <property type="entry name" value="INNER MEMBRANE TRANSPORTER YGJI-RELATED"/>
    <property type="match status" value="1"/>
</dbReference>
<comment type="subcellular location">
    <subcellularLocation>
        <location evidence="1">Membrane</location>
        <topology evidence="1">Multi-pass membrane protein</topology>
    </subcellularLocation>
</comment>
<dbReference type="PANTHER" id="PTHR43243:SF4">
    <property type="entry name" value="CATIONIC AMINO ACID TRANSPORTER 4"/>
    <property type="match status" value="1"/>
</dbReference>
<feature type="transmembrane region" description="Helical" evidence="6">
    <location>
        <begin position="321"/>
        <end position="342"/>
    </location>
</feature>
<dbReference type="InterPro" id="IPR002293">
    <property type="entry name" value="AA/rel_permease1"/>
</dbReference>
<feature type="transmembrane region" description="Helical" evidence="6">
    <location>
        <begin position="381"/>
        <end position="405"/>
    </location>
</feature>
<dbReference type="PIRSF" id="PIRSF006060">
    <property type="entry name" value="AA_transporter"/>
    <property type="match status" value="1"/>
</dbReference>
<keyword evidence="2" id="KW-0813">Transport</keyword>
<evidence type="ECO:0000313" key="7">
    <source>
        <dbReference type="EMBL" id="WOE74018.1"/>
    </source>
</evidence>
<dbReference type="EMBL" id="CP136594">
    <property type="protein sequence ID" value="WOE74018.1"/>
    <property type="molecule type" value="Genomic_DNA"/>
</dbReference>
<accession>A0AA97F661</accession>
<keyword evidence="8" id="KW-1185">Reference proteome</keyword>
<feature type="transmembrane region" description="Helical" evidence="6">
    <location>
        <begin position="276"/>
        <end position="300"/>
    </location>
</feature>
<evidence type="ECO:0000256" key="4">
    <source>
        <dbReference type="ARBA" id="ARBA00022989"/>
    </source>
</evidence>
<protein>
    <submittedName>
        <fullName evidence="7">Amino acid permease</fullName>
    </submittedName>
</protein>
<evidence type="ECO:0000256" key="6">
    <source>
        <dbReference type="SAM" id="Phobius"/>
    </source>
</evidence>
<gene>
    <name evidence="7" type="ORF">RB602_09095</name>
</gene>
<feature type="transmembrane region" description="Helical" evidence="6">
    <location>
        <begin position="348"/>
        <end position="369"/>
    </location>
</feature>
<keyword evidence="3 6" id="KW-0812">Transmembrane</keyword>
<feature type="transmembrane region" description="Helical" evidence="6">
    <location>
        <begin position="42"/>
        <end position="65"/>
    </location>
</feature>
<evidence type="ECO:0000256" key="3">
    <source>
        <dbReference type="ARBA" id="ARBA00022692"/>
    </source>
</evidence>
<dbReference type="Pfam" id="PF13520">
    <property type="entry name" value="AA_permease_2"/>
    <property type="match status" value="1"/>
</dbReference>
<keyword evidence="5 6" id="KW-0472">Membrane</keyword>
<sequence>MAGNKDQELARVVSPNMLAVYGLATILGAGIYVVIGEIAGEAGYLAPLSFLIAAIAAGFSALSYAELGARFPHSGGSAVYIDVAFGYRWLTWITAWAVIAAGLVSAATIATGFAGYLTAFLPIPKEVSIPVLLIALTTIAAIGIKESVWFMLLCTGAGLLGLTIVLIVGGPNIVDYPSLVAQGFGSSEGWAMGVLIGSFLAFYAFIGFEDLVTLGEEVQDVQRSLPRAILIALAISLFFYVSIALVVVSTLSPEELAATGAPLVEVVRASGYSGDFLAVLGLLVIVDGALAQIVMASRVVHDLGKRRGGAPAWMAAINSRTQTPLVATLLAGAVVLLLALFFPTGALAGATSFITLCVFIAINAALLRLKLTGRAGGDGIVSYPLLVPVSGLVLSVVLLAAQIFAAS</sequence>
<reference evidence="7 8" key="1">
    <citation type="submission" date="2023-10" db="EMBL/GenBank/DDBJ databases">
        <title>Complete genome sequence of a Sphingomonadaceae bacterium.</title>
        <authorList>
            <person name="Yan C."/>
        </authorList>
    </citation>
    <scope>NUCLEOTIDE SEQUENCE [LARGE SCALE GENOMIC DNA]</scope>
    <source>
        <strain evidence="7 8">SCSIO 66989</strain>
    </source>
</reference>
<evidence type="ECO:0000256" key="5">
    <source>
        <dbReference type="ARBA" id="ARBA00023136"/>
    </source>
</evidence>
<dbReference type="Gene3D" id="1.20.1740.10">
    <property type="entry name" value="Amino acid/polyamine transporter I"/>
    <property type="match status" value="1"/>
</dbReference>
<feature type="transmembrane region" description="Helical" evidence="6">
    <location>
        <begin position="149"/>
        <end position="169"/>
    </location>
</feature>
<name>A0AA97F661_9SPHN</name>
<evidence type="ECO:0000313" key="8">
    <source>
        <dbReference type="Proteomes" id="UP001302429"/>
    </source>
</evidence>
<dbReference type="KEGG" id="acoa:RB602_09095"/>
<organism evidence="7 8">
    <name type="scientific">Alterisphingorhabdus coralli</name>
    <dbReference type="NCBI Taxonomy" id="3071408"/>
    <lineage>
        <taxon>Bacteria</taxon>
        <taxon>Pseudomonadati</taxon>
        <taxon>Pseudomonadota</taxon>
        <taxon>Alphaproteobacteria</taxon>
        <taxon>Sphingomonadales</taxon>
        <taxon>Sphingomonadaceae</taxon>
        <taxon>Alterisphingorhabdus (ex Yan et al. 2024)</taxon>
    </lineage>
</organism>
<evidence type="ECO:0000256" key="2">
    <source>
        <dbReference type="ARBA" id="ARBA00022448"/>
    </source>
</evidence>
<feature type="transmembrane region" description="Helical" evidence="6">
    <location>
        <begin position="189"/>
        <end position="208"/>
    </location>
</feature>
<feature type="transmembrane region" description="Helical" evidence="6">
    <location>
        <begin position="127"/>
        <end position="144"/>
    </location>
</feature>
<keyword evidence="4 6" id="KW-1133">Transmembrane helix</keyword>
<proteinExistence type="predicted"/>
<evidence type="ECO:0000256" key="1">
    <source>
        <dbReference type="ARBA" id="ARBA00004141"/>
    </source>
</evidence>
<feature type="transmembrane region" description="Helical" evidence="6">
    <location>
        <begin position="18"/>
        <end position="35"/>
    </location>
</feature>
<dbReference type="GO" id="GO:0016020">
    <property type="term" value="C:membrane"/>
    <property type="evidence" value="ECO:0007669"/>
    <property type="project" value="UniProtKB-SubCell"/>
</dbReference>
<feature type="transmembrane region" description="Helical" evidence="6">
    <location>
        <begin position="97"/>
        <end position="121"/>
    </location>
</feature>
<dbReference type="AlphaFoldDB" id="A0AA97F661"/>